<evidence type="ECO:0000259" key="9">
    <source>
        <dbReference type="Pfam" id="PF01225"/>
    </source>
</evidence>
<keyword evidence="7" id="KW-0067">ATP-binding</keyword>
<feature type="modified residue" description="N6-carboxylysine" evidence="7">
    <location>
        <position position="219"/>
    </location>
</feature>
<dbReference type="PANTHER" id="PTHR23135">
    <property type="entry name" value="MUR LIGASE FAMILY MEMBER"/>
    <property type="match status" value="1"/>
</dbReference>
<dbReference type="Pfam" id="PF01225">
    <property type="entry name" value="Mur_ligase"/>
    <property type="match status" value="1"/>
</dbReference>
<evidence type="ECO:0000256" key="3">
    <source>
        <dbReference type="ARBA" id="ARBA00022960"/>
    </source>
</evidence>
<keyword evidence="7 12" id="KW-0436">Ligase</keyword>
<keyword evidence="3 7" id="KW-0133">Cell shape</keyword>
<comment type="catalytic activity">
    <reaction evidence="7">
        <text>UDP-N-acetyl-alpha-D-muramoyl-L-alanyl-D-glutamate + meso-2,6-diaminopimelate + ATP = UDP-N-acetyl-alpha-D-muramoyl-L-alanyl-gamma-D-glutamyl-meso-2,6-diaminopimelate + ADP + phosphate + H(+)</text>
        <dbReference type="Rhea" id="RHEA:23676"/>
        <dbReference type="ChEBI" id="CHEBI:15378"/>
        <dbReference type="ChEBI" id="CHEBI:30616"/>
        <dbReference type="ChEBI" id="CHEBI:43474"/>
        <dbReference type="ChEBI" id="CHEBI:57791"/>
        <dbReference type="ChEBI" id="CHEBI:83900"/>
        <dbReference type="ChEBI" id="CHEBI:83905"/>
        <dbReference type="ChEBI" id="CHEBI:456216"/>
        <dbReference type="EC" id="6.3.2.13"/>
    </reaction>
</comment>
<dbReference type="Pfam" id="PF02875">
    <property type="entry name" value="Mur_ligase_C"/>
    <property type="match status" value="1"/>
</dbReference>
<dbReference type="GO" id="GO:0071555">
    <property type="term" value="P:cell wall organization"/>
    <property type="evidence" value="ECO:0007669"/>
    <property type="project" value="UniProtKB-KW"/>
</dbReference>
<evidence type="ECO:0000256" key="7">
    <source>
        <dbReference type="HAMAP-Rule" id="MF_00208"/>
    </source>
</evidence>
<keyword evidence="7" id="KW-0963">Cytoplasm</keyword>
<dbReference type="NCBIfam" id="TIGR01085">
    <property type="entry name" value="murE"/>
    <property type="match status" value="1"/>
</dbReference>
<dbReference type="Gene3D" id="3.40.1190.10">
    <property type="entry name" value="Mur-like, catalytic domain"/>
    <property type="match status" value="1"/>
</dbReference>
<feature type="binding site" evidence="7">
    <location>
        <position position="179"/>
    </location>
    <ligand>
        <name>UDP-N-acetyl-alpha-D-muramoyl-L-alanyl-D-glutamate</name>
        <dbReference type="ChEBI" id="CHEBI:83900"/>
    </ligand>
</feature>
<dbReference type="GO" id="GO:0051301">
    <property type="term" value="P:cell division"/>
    <property type="evidence" value="ECO:0007669"/>
    <property type="project" value="UniProtKB-KW"/>
</dbReference>
<keyword evidence="2 7" id="KW-0132">Cell division</keyword>
<feature type="binding site" evidence="7">
    <location>
        <position position="459"/>
    </location>
    <ligand>
        <name>meso-2,6-diaminopimelate</name>
        <dbReference type="ChEBI" id="CHEBI:57791"/>
    </ligand>
</feature>
<feature type="binding site" evidence="7">
    <location>
        <position position="29"/>
    </location>
    <ligand>
        <name>UDP-N-acetyl-alpha-D-muramoyl-L-alanyl-D-glutamate</name>
        <dbReference type="ChEBI" id="CHEBI:83900"/>
    </ligand>
</feature>
<dbReference type="GO" id="GO:0009252">
    <property type="term" value="P:peptidoglycan biosynthetic process"/>
    <property type="evidence" value="ECO:0007669"/>
    <property type="project" value="UniProtKB-UniRule"/>
</dbReference>
<dbReference type="HOGENOM" id="CLU_022291_3_1_5"/>
<comment type="similarity">
    <text evidence="1 7">Belongs to the MurCDEF family. MurE subfamily.</text>
</comment>
<dbReference type="HAMAP" id="MF_00208">
    <property type="entry name" value="MurE"/>
    <property type="match status" value="1"/>
</dbReference>
<evidence type="ECO:0000256" key="4">
    <source>
        <dbReference type="ARBA" id="ARBA00022984"/>
    </source>
</evidence>
<feature type="binding site" evidence="7">
    <location>
        <begin position="110"/>
        <end position="116"/>
    </location>
    <ligand>
        <name>ATP</name>
        <dbReference type="ChEBI" id="CHEBI:30616"/>
    </ligand>
</feature>
<dbReference type="Gene3D" id="3.40.1390.10">
    <property type="entry name" value="MurE/MurF, N-terminal domain"/>
    <property type="match status" value="1"/>
</dbReference>
<comment type="cofactor">
    <cofactor evidence="7">
        <name>Mg(2+)</name>
        <dbReference type="ChEBI" id="CHEBI:18420"/>
    </cofactor>
</comment>
<dbReference type="NCBIfam" id="NF001124">
    <property type="entry name" value="PRK00139.1-2"/>
    <property type="match status" value="1"/>
</dbReference>
<dbReference type="EC" id="6.3.2.13" evidence="7"/>
<evidence type="ECO:0000256" key="8">
    <source>
        <dbReference type="RuleBase" id="RU004135"/>
    </source>
</evidence>
<keyword evidence="4 7" id="KW-0573">Peptidoglycan synthesis</keyword>
<evidence type="ECO:0000313" key="13">
    <source>
        <dbReference type="Proteomes" id="UP000032160"/>
    </source>
</evidence>
<feature type="binding site" evidence="7">
    <location>
        <position position="185"/>
    </location>
    <ligand>
        <name>UDP-N-acetyl-alpha-D-muramoyl-L-alanyl-D-glutamate</name>
        <dbReference type="ChEBI" id="CHEBI:83900"/>
    </ligand>
</feature>
<comment type="pathway">
    <text evidence="7 8">Cell wall biogenesis; peptidoglycan biosynthesis.</text>
</comment>
<dbReference type="STRING" id="1458461.BN1012_Phect470"/>
<dbReference type="InterPro" id="IPR005761">
    <property type="entry name" value="UDP-N-AcMur-Glu-dNH2Pim_ligase"/>
</dbReference>
<dbReference type="PANTHER" id="PTHR23135:SF4">
    <property type="entry name" value="UDP-N-ACETYLMURAMOYL-L-ALANYL-D-GLUTAMATE--2,6-DIAMINOPIMELATE LIGASE MURE HOMOLOG, CHLOROPLASTIC"/>
    <property type="match status" value="1"/>
</dbReference>
<keyword evidence="6 7" id="KW-0961">Cell wall biogenesis/degradation</keyword>
<comment type="caution">
    <text evidence="7">Lacks conserved residue(s) required for the propagation of feature annotation.</text>
</comment>
<evidence type="ECO:0000256" key="1">
    <source>
        <dbReference type="ARBA" id="ARBA00005898"/>
    </source>
</evidence>
<accession>X5MDQ7</accession>
<dbReference type="Pfam" id="PF08245">
    <property type="entry name" value="Mur_ligase_M"/>
    <property type="match status" value="1"/>
</dbReference>
<dbReference type="InterPro" id="IPR035911">
    <property type="entry name" value="MurE/MurF_N"/>
</dbReference>
<feature type="binding site" evidence="7">
    <location>
        <begin position="152"/>
        <end position="153"/>
    </location>
    <ligand>
        <name>UDP-N-acetyl-alpha-D-muramoyl-L-alanyl-D-glutamate</name>
        <dbReference type="ChEBI" id="CHEBI:83900"/>
    </ligand>
</feature>
<dbReference type="Gene3D" id="3.90.190.20">
    <property type="entry name" value="Mur ligase, C-terminal domain"/>
    <property type="match status" value="1"/>
</dbReference>
<keyword evidence="7" id="KW-0460">Magnesium</keyword>
<dbReference type="RefSeq" id="WP_043949575.1">
    <property type="nucleotide sequence ID" value="NZ_HG966617.1"/>
</dbReference>
<sequence>MDLAHLLGARVSIPQGAGTIDITGLTEDSRKVKPGFLFAALPGTQVDGAKFIPKACEQGAVAILAPPGTDMPADYPDVTLIADRNPRRRFALAAANFYHAQPHTAVAVTGTNGKTSVASFVRQIWERLGTPAASIGTLGVMTAGETRKLIHTTPDPVTLHAALAELAAEGIQAVAVEASSHGLVQHRLDGVELTAAAFTNISRDHMDYHETFEDYAYAKMRLFGEVLPPGGTVVLNADAPLSKEIAAVCWARAQKVISVGFEGTTLKLEKLTPTAHGQNLTVLHEGRSHDISLPLVGDFQASNALVAVGLVAAAGAPVDRAVAALSSLEGAAGRLEMMGTSKTGAAAYVDYAHTPDALETAITALRPHTAGRLVVVFGCGGDRDAGKRPQMGEIAVRLADAAIVTDDNPRSEDAAAIRADIMAAAPGARDIGDRAQAIKAGLEGLGEGDVLLVAGKGHETGQIVGDEVRPFDDRAQVKAALQDVREGA</sequence>
<gene>
    <name evidence="7" type="primary">murE</name>
    <name evidence="12" type="ORF">BN1012_Phect470</name>
</gene>
<name>X5MDQ7_9HYPH</name>
<feature type="domain" description="Mur ligase C-terminal" evidence="10">
    <location>
        <begin position="333"/>
        <end position="457"/>
    </location>
</feature>
<dbReference type="InterPro" id="IPR004101">
    <property type="entry name" value="Mur_ligase_C"/>
</dbReference>
<evidence type="ECO:0000256" key="6">
    <source>
        <dbReference type="ARBA" id="ARBA00023316"/>
    </source>
</evidence>
<keyword evidence="7" id="KW-0547">Nucleotide-binding</keyword>
<dbReference type="InterPro" id="IPR000713">
    <property type="entry name" value="Mur_ligase_N"/>
</dbReference>
<evidence type="ECO:0000259" key="11">
    <source>
        <dbReference type="Pfam" id="PF08245"/>
    </source>
</evidence>
<comment type="PTM">
    <text evidence="7">Carboxylation is probably crucial for Mg(2+) binding and, consequently, for the gamma-phosphate positioning of ATP.</text>
</comment>
<dbReference type="InterPro" id="IPR036615">
    <property type="entry name" value="Mur_ligase_C_dom_sf"/>
</dbReference>
<dbReference type="GO" id="GO:0005524">
    <property type="term" value="F:ATP binding"/>
    <property type="evidence" value="ECO:0007669"/>
    <property type="project" value="UniProtKB-UniRule"/>
</dbReference>
<dbReference type="InterPro" id="IPR013221">
    <property type="entry name" value="Mur_ligase_cen"/>
</dbReference>
<organism evidence="12 13">
    <name type="scientific">Candidatus Phaeomarinibacter ectocarpi</name>
    <dbReference type="NCBI Taxonomy" id="1458461"/>
    <lineage>
        <taxon>Bacteria</taxon>
        <taxon>Pseudomonadati</taxon>
        <taxon>Pseudomonadota</taxon>
        <taxon>Alphaproteobacteria</taxon>
        <taxon>Hyphomicrobiales</taxon>
        <taxon>Parvibaculaceae</taxon>
        <taxon>Candidatus Phaeomarinibacter</taxon>
    </lineage>
</organism>
<feature type="short sequence motif" description="Meso-diaminopimelate recognition motif" evidence="7">
    <location>
        <begin position="407"/>
        <end position="410"/>
    </location>
</feature>
<comment type="function">
    <text evidence="7">Catalyzes the addition of meso-diaminopimelic acid to the nucleotide precursor UDP-N-acetylmuramoyl-L-alanyl-D-glutamate (UMAG) in the biosynthesis of bacterial cell-wall peptidoglycan.</text>
</comment>
<evidence type="ECO:0000313" key="12">
    <source>
        <dbReference type="EMBL" id="CDO58684.1"/>
    </source>
</evidence>
<feature type="binding site" evidence="7">
    <location>
        <position position="187"/>
    </location>
    <ligand>
        <name>UDP-N-acetyl-alpha-D-muramoyl-L-alanyl-D-glutamate</name>
        <dbReference type="ChEBI" id="CHEBI:83900"/>
    </ligand>
</feature>
<dbReference type="OrthoDB" id="9800958at2"/>
<evidence type="ECO:0000256" key="2">
    <source>
        <dbReference type="ARBA" id="ARBA00022618"/>
    </source>
</evidence>
<feature type="binding site" evidence="7">
    <location>
        <begin position="407"/>
        <end position="410"/>
    </location>
    <ligand>
        <name>meso-2,6-diaminopimelate</name>
        <dbReference type="ChEBI" id="CHEBI:57791"/>
    </ligand>
</feature>
<dbReference type="GO" id="GO:0008360">
    <property type="term" value="P:regulation of cell shape"/>
    <property type="evidence" value="ECO:0007669"/>
    <property type="project" value="UniProtKB-KW"/>
</dbReference>
<keyword evidence="13" id="KW-1185">Reference proteome</keyword>
<comment type="subcellular location">
    <subcellularLocation>
        <location evidence="7 8">Cytoplasm</location>
    </subcellularLocation>
</comment>
<feature type="domain" description="Mur ligase N-terminal catalytic" evidence="9">
    <location>
        <begin position="22"/>
        <end position="96"/>
    </location>
</feature>
<keyword evidence="5 7" id="KW-0131">Cell cycle</keyword>
<feature type="binding site" evidence="7">
    <location>
        <position position="455"/>
    </location>
    <ligand>
        <name>meso-2,6-diaminopimelate</name>
        <dbReference type="ChEBI" id="CHEBI:57791"/>
    </ligand>
</feature>
<dbReference type="KEGG" id="pect:BN1012_Phect470"/>
<dbReference type="SUPFAM" id="SSF53623">
    <property type="entry name" value="MurD-like peptide ligases, catalytic domain"/>
    <property type="match status" value="1"/>
</dbReference>
<dbReference type="GO" id="GO:0000287">
    <property type="term" value="F:magnesium ion binding"/>
    <property type="evidence" value="ECO:0007669"/>
    <property type="project" value="UniProtKB-UniRule"/>
</dbReference>
<feature type="domain" description="Mur ligase central" evidence="11">
    <location>
        <begin position="108"/>
        <end position="310"/>
    </location>
</feature>
<dbReference type="EMBL" id="HG966617">
    <property type="protein sequence ID" value="CDO58684.1"/>
    <property type="molecule type" value="Genomic_DNA"/>
</dbReference>
<reference evidence="12 13" key="1">
    <citation type="journal article" date="2014" name="Front. Genet.">
        <title>Genome and metabolic network of "Candidatus Phaeomarinobacter ectocarpi" Ec32, a new candidate genus of Alphaproteobacteria frequently associated with brown algae.</title>
        <authorList>
            <person name="Dittami S.M."/>
            <person name="Barbeyron T."/>
            <person name="Boyen C."/>
            <person name="Cambefort J."/>
            <person name="Collet G."/>
            <person name="Delage L."/>
            <person name="Gobet A."/>
            <person name="Groisillier A."/>
            <person name="Leblanc C."/>
            <person name="Michel G."/>
            <person name="Scornet D."/>
            <person name="Siegel A."/>
            <person name="Tapia J.E."/>
            <person name="Tonon T."/>
        </authorList>
    </citation>
    <scope>NUCLEOTIDE SEQUENCE [LARGE SCALE GENOMIC DNA]</scope>
    <source>
        <strain evidence="12 13">Ec32</strain>
    </source>
</reference>
<dbReference type="GO" id="GO:0005737">
    <property type="term" value="C:cytoplasm"/>
    <property type="evidence" value="ECO:0007669"/>
    <property type="project" value="UniProtKB-SubCell"/>
</dbReference>
<dbReference type="SUPFAM" id="SSF53244">
    <property type="entry name" value="MurD-like peptide ligases, peptide-binding domain"/>
    <property type="match status" value="1"/>
</dbReference>
<dbReference type="NCBIfam" id="NF001126">
    <property type="entry name" value="PRK00139.1-4"/>
    <property type="match status" value="1"/>
</dbReference>
<dbReference type="PATRIC" id="fig|1458461.3.peg.469"/>
<proteinExistence type="inferred from homology"/>
<evidence type="ECO:0000259" key="10">
    <source>
        <dbReference type="Pfam" id="PF02875"/>
    </source>
</evidence>
<dbReference type="UniPathway" id="UPA00219"/>
<evidence type="ECO:0000256" key="5">
    <source>
        <dbReference type="ARBA" id="ARBA00023306"/>
    </source>
</evidence>
<dbReference type="GO" id="GO:0008765">
    <property type="term" value="F:UDP-N-acetylmuramoylalanyl-D-glutamate-2,6-diaminopimelate ligase activity"/>
    <property type="evidence" value="ECO:0007669"/>
    <property type="project" value="UniProtKB-UniRule"/>
</dbReference>
<feature type="binding site" evidence="7">
    <location>
        <position position="383"/>
    </location>
    <ligand>
        <name>meso-2,6-diaminopimelate</name>
        <dbReference type="ChEBI" id="CHEBI:57791"/>
    </ligand>
</feature>
<dbReference type="SUPFAM" id="SSF63418">
    <property type="entry name" value="MurE/MurF N-terminal domain"/>
    <property type="match status" value="1"/>
</dbReference>
<dbReference type="Proteomes" id="UP000032160">
    <property type="component" value="Chromosome I"/>
</dbReference>
<dbReference type="AlphaFoldDB" id="X5MDQ7"/>
<protein>
    <recommendedName>
        <fullName evidence="7">UDP-N-acetylmuramoyl-L-alanyl-D-glutamate--2,6-diaminopimelate ligase</fullName>
        <ecNumber evidence="7">6.3.2.13</ecNumber>
    </recommendedName>
    <alternativeName>
        <fullName evidence="7">Meso-A2pm-adding enzyme</fullName>
    </alternativeName>
    <alternativeName>
        <fullName evidence="7">Meso-diaminopimelate-adding enzyme</fullName>
    </alternativeName>
    <alternativeName>
        <fullName evidence="7">UDP-MurNAc-L-Ala-D-Glu:meso-diaminopimelate ligase</fullName>
    </alternativeName>
    <alternativeName>
        <fullName evidence="7">UDP-MurNAc-tripeptide synthetase</fullName>
    </alternativeName>
    <alternativeName>
        <fullName evidence="7">UDP-N-acetylmuramyl-tripeptide synthetase</fullName>
    </alternativeName>
</protein>
<dbReference type="InterPro" id="IPR036565">
    <property type="entry name" value="Mur-like_cat_sf"/>
</dbReference>